<comment type="caution">
    <text evidence="2">The sequence shown here is derived from an EMBL/GenBank/DDBJ whole genome shotgun (WGS) entry which is preliminary data.</text>
</comment>
<feature type="region of interest" description="Disordered" evidence="1">
    <location>
        <begin position="40"/>
        <end position="62"/>
    </location>
</feature>
<gene>
    <name evidence="2" type="ORF">MDCFG202_LOCUS594718</name>
</gene>
<evidence type="ECO:0000313" key="2">
    <source>
        <dbReference type="EMBL" id="CAG2010459.1"/>
    </source>
</evidence>
<name>A0A9N8RQQ8_GIBZA</name>
<feature type="compositionally biased region" description="Low complexity" evidence="1">
    <location>
        <begin position="42"/>
        <end position="54"/>
    </location>
</feature>
<accession>A0A9N8RQQ8</accession>
<organism evidence="2 3">
    <name type="scientific">Gibberella zeae</name>
    <name type="common">Wheat head blight fungus</name>
    <name type="synonym">Fusarium graminearum</name>
    <dbReference type="NCBI Taxonomy" id="5518"/>
    <lineage>
        <taxon>Eukaryota</taxon>
        <taxon>Fungi</taxon>
        <taxon>Dikarya</taxon>
        <taxon>Ascomycota</taxon>
        <taxon>Pezizomycotina</taxon>
        <taxon>Sordariomycetes</taxon>
        <taxon>Hypocreomycetidae</taxon>
        <taxon>Hypocreales</taxon>
        <taxon>Nectriaceae</taxon>
        <taxon>Fusarium</taxon>
    </lineage>
</organism>
<evidence type="ECO:0000256" key="1">
    <source>
        <dbReference type="SAM" id="MobiDB-lite"/>
    </source>
</evidence>
<dbReference type="Proteomes" id="UP000746612">
    <property type="component" value="Unassembled WGS sequence"/>
</dbReference>
<protein>
    <submittedName>
        <fullName evidence="2">Uncharacterized protein</fullName>
    </submittedName>
</protein>
<dbReference type="AlphaFoldDB" id="A0A9N8RQQ8"/>
<evidence type="ECO:0000313" key="3">
    <source>
        <dbReference type="Proteomes" id="UP000746612"/>
    </source>
</evidence>
<sequence>MALATIPVAHRPRHSTEAIIVHAVWTWRWEFVACLLRGQKDTTTTNNNTNNNNNSNGERPLGAARCRYSALMQDKFSRVEHEDKDED</sequence>
<proteinExistence type="predicted"/>
<dbReference type="EMBL" id="CAJPIJ010000219">
    <property type="protein sequence ID" value="CAG2010459.1"/>
    <property type="molecule type" value="Genomic_DNA"/>
</dbReference>
<reference evidence="2" key="1">
    <citation type="submission" date="2021-03" db="EMBL/GenBank/DDBJ databases">
        <authorList>
            <person name="Alouane T."/>
            <person name="Langin T."/>
            <person name="Bonhomme L."/>
        </authorList>
    </citation>
    <scope>NUCLEOTIDE SEQUENCE</scope>
    <source>
        <strain evidence="2">MDC_Fg202</strain>
    </source>
</reference>